<gene>
    <name evidence="2" type="ORF">IC230_13255</name>
</gene>
<feature type="domain" description="Putative auto-transporter adhesin head GIN" evidence="1">
    <location>
        <begin position="42"/>
        <end position="222"/>
    </location>
</feature>
<accession>A0A927B265</accession>
<reference evidence="2" key="1">
    <citation type="submission" date="2020-09" db="EMBL/GenBank/DDBJ databases">
        <authorList>
            <person name="Kim M.K."/>
        </authorList>
    </citation>
    <scope>NUCLEOTIDE SEQUENCE</scope>
    <source>
        <strain evidence="2">BT704</strain>
    </source>
</reference>
<protein>
    <submittedName>
        <fullName evidence="2">DUF2807 domain-containing protein</fullName>
    </submittedName>
</protein>
<dbReference type="AlphaFoldDB" id="A0A927B265"/>
<evidence type="ECO:0000313" key="3">
    <source>
        <dbReference type="Proteomes" id="UP000653797"/>
    </source>
</evidence>
<proteinExistence type="predicted"/>
<dbReference type="RefSeq" id="WP_191039508.1">
    <property type="nucleotide sequence ID" value="NZ_JACXAA010000004.1"/>
</dbReference>
<dbReference type="InterPro" id="IPR021255">
    <property type="entry name" value="DUF2807"/>
</dbReference>
<evidence type="ECO:0000259" key="1">
    <source>
        <dbReference type="Pfam" id="PF10988"/>
    </source>
</evidence>
<sequence length="237" mass="25411">MKHTRFLGIGLMALLIALAGCSWKREDIGPYQADQQTYALTNFDRIDMGSAFVITVQQGTTFSITAEGDRRNLDDLQVYTRNGTLMAQYRVARNRQYNTSFLITMPTLRGVSFSGASRSTISGFTNLNDLDIHLSGASEGQFTIQSARTTIELSGASSLRLNGAGAGLWADLSGASLLQSFSYPVSEANLEASGASKANVNVATMLDVNASGASSVRYRGTPSVRQRISGASSVQQE</sequence>
<dbReference type="Pfam" id="PF10988">
    <property type="entry name" value="DUF2807"/>
    <property type="match status" value="1"/>
</dbReference>
<organism evidence="2 3">
    <name type="scientific">Spirosoma validum</name>
    <dbReference type="NCBI Taxonomy" id="2771355"/>
    <lineage>
        <taxon>Bacteria</taxon>
        <taxon>Pseudomonadati</taxon>
        <taxon>Bacteroidota</taxon>
        <taxon>Cytophagia</taxon>
        <taxon>Cytophagales</taxon>
        <taxon>Cytophagaceae</taxon>
        <taxon>Spirosoma</taxon>
    </lineage>
</organism>
<dbReference type="EMBL" id="JACXAA010000004">
    <property type="protein sequence ID" value="MBD2753867.1"/>
    <property type="molecule type" value="Genomic_DNA"/>
</dbReference>
<comment type="caution">
    <text evidence="2">The sequence shown here is derived from an EMBL/GenBank/DDBJ whole genome shotgun (WGS) entry which is preliminary data.</text>
</comment>
<dbReference type="Proteomes" id="UP000653797">
    <property type="component" value="Unassembled WGS sequence"/>
</dbReference>
<evidence type="ECO:0000313" key="2">
    <source>
        <dbReference type="EMBL" id="MBD2753867.1"/>
    </source>
</evidence>
<name>A0A927B265_9BACT</name>
<dbReference type="Gene3D" id="2.160.20.120">
    <property type="match status" value="1"/>
</dbReference>
<dbReference type="PROSITE" id="PS51257">
    <property type="entry name" value="PROKAR_LIPOPROTEIN"/>
    <property type="match status" value="1"/>
</dbReference>
<keyword evidence="3" id="KW-1185">Reference proteome</keyword>